<dbReference type="Pfam" id="PF00072">
    <property type="entry name" value="Response_reg"/>
    <property type="match status" value="1"/>
</dbReference>
<gene>
    <name evidence="3" type="ORF">ACFFLH_15145</name>
</gene>
<dbReference type="InterPro" id="IPR011006">
    <property type="entry name" value="CheY-like_superfamily"/>
</dbReference>
<keyword evidence="4" id="KW-1185">Reference proteome</keyword>
<dbReference type="SUPFAM" id="SSF52172">
    <property type="entry name" value="CheY-like"/>
    <property type="match status" value="1"/>
</dbReference>
<dbReference type="Proteomes" id="UP001589628">
    <property type="component" value="Unassembled WGS sequence"/>
</dbReference>
<feature type="modified residue" description="4-aspartylphosphate" evidence="1">
    <location>
        <position position="75"/>
    </location>
</feature>
<evidence type="ECO:0000256" key="1">
    <source>
        <dbReference type="PROSITE-ProRule" id="PRU00169"/>
    </source>
</evidence>
<dbReference type="SMART" id="SM00448">
    <property type="entry name" value="REC"/>
    <property type="match status" value="1"/>
</dbReference>
<evidence type="ECO:0000313" key="3">
    <source>
        <dbReference type="EMBL" id="MFB9887751.1"/>
    </source>
</evidence>
<organism evidence="3 4">
    <name type="scientific">Balneatrix alpica</name>
    <dbReference type="NCBI Taxonomy" id="75684"/>
    <lineage>
        <taxon>Bacteria</taxon>
        <taxon>Pseudomonadati</taxon>
        <taxon>Pseudomonadota</taxon>
        <taxon>Gammaproteobacteria</taxon>
        <taxon>Oceanospirillales</taxon>
        <taxon>Balneatrichaceae</taxon>
        <taxon>Balneatrix</taxon>
    </lineage>
</organism>
<evidence type="ECO:0000313" key="4">
    <source>
        <dbReference type="Proteomes" id="UP001589628"/>
    </source>
</evidence>
<reference evidence="3 4" key="1">
    <citation type="submission" date="2024-09" db="EMBL/GenBank/DDBJ databases">
        <authorList>
            <person name="Sun Q."/>
            <person name="Mori K."/>
        </authorList>
    </citation>
    <scope>NUCLEOTIDE SEQUENCE [LARGE SCALE GENOMIC DNA]</scope>
    <source>
        <strain evidence="3 4">ATCC 51285</strain>
    </source>
</reference>
<feature type="domain" description="Response regulatory" evidence="2">
    <location>
        <begin position="16"/>
        <end position="142"/>
    </location>
</feature>
<dbReference type="InterPro" id="IPR052893">
    <property type="entry name" value="TCS_response_regulator"/>
</dbReference>
<dbReference type="CDD" id="cd17557">
    <property type="entry name" value="REC_Rcp-like"/>
    <property type="match status" value="1"/>
</dbReference>
<protein>
    <submittedName>
        <fullName evidence="3">Response regulator</fullName>
    </submittedName>
</protein>
<dbReference type="EMBL" id="JBHLZN010000006">
    <property type="protein sequence ID" value="MFB9887751.1"/>
    <property type="molecule type" value="Genomic_DNA"/>
</dbReference>
<dbReference type="InterPro" id="IPR001789">
    <property type="entry name" value="Sig_transdc_resp-reg_receiver"/>
</dbReference>
<name>A0ABV5ZEP2_9GAMM</name>
<evidence type="ECO:0000259" key="2">
    <source>
        <dbReference type="PROSITE" id="PS50110"/>
    </source>
</evidence>
<keyword evidence="1" id="KW-0597">Phosphoprotein</keyword>
<dbReference type="PANTHER" id="PTHR44520">
    <property type="entry name" value="RESPONSE REGULATOR RCP1-RELATED"/>
    <property type="match status" value="1"/>
</dbReference>
<dbReference type="PROSITE" id="PS50110">
    <property type="entry name" value="RESPONSE_REGULATORY"/>
    <property type="match status" value="1"/>
</dbReference>
<dbReference type="Gene3D" id="3.40.50.2300">
    <property type="match status" value="1"/>
</dbReference>
<comment type="caution">
    <text evidence="3">The sequence shown here is derived from an EMBL/GenBank/DDBJ whole genome shotgun (WGS) entry which is preliminary data.</text>
</comment>
<dbReference type="RefSeq" id="WP_035461048.1">
    <property type="nucleotide sequence ID" value="NZ_JBHLZN010000006.1"/>
</dbReference>
<accession>A0ABV5ZEP2</accession>
<proteinExistence type="predicted"/>
<sequence>MHLSAAALKQTKTALNILVAEDDPDDRLLIREAFEECRIANHIDFVQDGQELLDYLLGQGKYSEPASPPGIILLDLNMPRKDGREVLQELKHHPQLRTLPVIVLTTSKSEEDIAQSYLKGVSGFIVKPVTFKGLVDVLKGVGEYWLEIVELPQRTKV</sequence>
<dbReference type="PANTHER" id="PTHR44520:SF2">
    <property type="entry name" value="RESPONSE REGULATOR RCP1"/>
    <property type="match status" value="1"/>
</dbReference>